<keyword evidence="1" id="KW-1133">Transmembrane helix</keyword>
<dbReference type="Proteomes" id="UP000001940">
    <property type="component" value="Chromosome II"/>
</dbReference>
<dbReference type="eggNOG" id="KOG4611">
    <property type="taxonomic scope" value="Eukaryota"/>
</dbReference>
<dbReference type="STRING" id="6239.F35D2.4.1"/>
<dbReference type="EMBL" id="BX284602">
    <property type="protein sequence ID" value="CCD70508.1"/>
    <property type="molecule type" value="Genomic_DNA"/>
</dbReference>
<name>Q20046_CAEEL</name>
<evidence type="ECO:0000256" key="1">
    <source>
        <dbReference type="SAM" id="Phobius"/>
    </source>
</evidence>
<dbReference type="GeneID" id="185278"/>
<protein>
    <submittedName>
        <fullName evidence="2">Meckelin</fullName>
    </submittedName>
</protein>
<evidence type="ECO:0000313" key="2">
    <source>
        <dbReference type="EMBL" id="CCD70508.1"/>
    </source>
</evidence>
<dbReference type="GO" id="GO:0036038">
    <property type="term" value="C:MKS complex"/>
    <property type="evidence" value="ECO:0007669"/>
    <property type="project" value="InterPro"/>
</dbReference>
<feature type="transmembrane region" description="Helical" evidence="1">
    <location>
        <begin position="852"/>
        <end position="877"/>
    </location>
</feature>
<feature type="transmembrane region" description="Helical" evidence="1">
    <location>
        <begin position="506"/>
        <end position="531"/>
    </location>
</feature>
<dbReference type="InParanoid" id="Q20046"/>
<dbReference type="UCSC" id="F35D2.4">
    <property type="organism name" value="c. elegans"/>
</dbReference>
<dbReference type="WormBase" id="F35D2.4">
    <property type="protein sequence ID" value="CE43559"/>
    <property type="gene ID" value="WBGene00018042"/>
    <property type="gene designation" value="mks-3"/>
</dbReference>
<dbReference type="InterPro" id="IPR019170">
    <property type="entry name" value="Meckelin"/>
</dbReference>
<dbReference type="CTD" id="185278"/>
<proteinExistence type="predicted"/>
<dbReference type="SMR" id="Q20046"/>
<accession>Q20046</accession>
<gene>
    <name evidence="2 4" type="primary">mks-3</name>
    <name evidence="2" type="ORF">CELE_F35D2.4</name>
    <name evidence="4" type="ORF">F35D2.4</name>
</gene>
<dbReference type="OMA" id="YITENKG"/>
<dbReference type="OrthoDB" id="419138at2759"/>
<dbReference type="PaxDb" id="6239-F35D2.4"/>
<dbReference type="AlphaFoldDB" id="Q20046"/>
<dbReference type="PANTHER" id="PTHR21274">
    <property type="entry name" value="MECKELIN"/>
    <property type="match status" value="1"/>
</dbReference>
<dbReference type="HOGENOM" id="CLU_010935_0_0_1"/>
<keyword evidence="1" id="KW-0472">Membrane</keyword>
<evidence type="ECO:0000313" key="3">
    <source>
        <dbReference type="Proteomes" id="UP000001940"/>
    </source>
</evidence>
<dbReference type="GO" id="GO:0035869">
    <property type="term" value="C:ciliary transition zone"/>
    <property type="evidence" value="ECO:0000314"/>
    <property type="project" value="WormBase"/>
</dbReference>
<sequence>MPENCTRLQYFNRIELRCEICPNTTIPSDDMMSCKCSKNQIEIFRNGFVPTCEECPEGTLSSPDQTGCLNCNNGTCHCPSQSTLIFRDASGNLLTNDAFCGNCASGFYRNDNGYCTKCETSCSEMNSTNSDQVYTRIKLQNGVEMKSIYIENHLSTDAKLCSERNIQSCEAMVNMCVLQNFESGSSLNACGLLENIKRLFNPWQNTLDALATTDDSELENENVIDHQYLFRPDSSFELFFARYDVNGTFDGFFTSEDIFLHFCDDSLNPFAPFLFGRRYQKECKIRKATFTDPRLERKLFEVYLKFSDEQGHSKLYPVHILNSAVRVNGQLLNFANKDRNRWVLTRRFYLFDDYSMKFDNSSKLMRFAAKIGINVVLQKERDGYINPPYLTIEYDDSTDEIFENSLEIIYHKDSSGYDQKLIIALSIIIPMSLFWSALCSYSWGRRQGKPSAVDASSILYFFVCEVSILGDVFFVLFGFIACWTTFAYKSQTYVLYNMLSYDQEKFLFHYFIASLVLKFFGLLFTMGALVFQETFFIDWERQKLRQTDEHGMPLSRDLHKSTEAEPVVVWRTYLIANEWNELQQYRKTSLALQVITMILLMEYFQVKNYALVEPEFERDAFDSSTTLSTLASSLAVTIFVYLSLALLQVLVRVLIVERIVTDPFHNFVDLCSLSNISVLSLTHSLYGYYIHGRSVHGKGDAGMSEMNEFLQRERNNLCGFRGLEPGSELQTFTVNLPNLFRSKYDEIFAVSKQTTSGVVGHEAITAKMNATVDAHSQMNSFLKKFVDHSITDIEYVVRDRPVLESVLDMEMSDSSITGTFTRDPVEIAYSRCFVYGNEWAWTSFECLTVTVFYLWSGSLYLAGFVVYVISHLIRLIFGYLSTNHLIKTSLVDQRFLV</sequence>
<reference evidence="2 3" key="1">
    <citation type="journal article" date="1998" name="Science">
        <title>Genome sequence of the nematode C. elegans: a platform for investigating biology.</title>
        <authorList>
            <consortium name="The C. elegans sequencing consortium"/>
            <person name="Sulson J.E."/>
            <person name="Waterston R."/>
        </authorList>
    </citation>
    <scope>NUCLEOTIDE SEQUENCE [LARGE SCALE GENOMIC DNA]</scope>
    <source>
        <strain evidence="2 3">Bristol N2</strain>
    </source>
</reference>
<dbReference type="KEGG" id="cel:CELE_F35D2.4"/>
<dbReference type="Bgee" id="WBGene00018042">
    <property type="expression patterns" value="Expressed in pharyngeal muscle cell (C elegans) and 3 other cell types or tissues"/>
</dbReference>
<dbReference type="GO" id="GO:0060271">
    <property type="term" value="P:cilium assembly"/>
    <property type="evidence" value="ECO:0000318"/>
    <property type="project" value="GO_Central"/>
</dbReference>
<dbReference type="FunCoup" id="Q20046">
    <property type="interactions" value="752"/>
</dbReference>
<feature type="transmembrane region" description="Helical" evidence="1">
    <location>
        <begin position="459"/>
        <end position="486"/>
    </location>
</feature>
<keyword evidence="1" id="KW-0812">Transmembrane</keyword>
<feature type="transmembrane region" description="Helical" evidence="1">
    <location>
        <begin position="421"/>
        <end position="438"/>
    </location>
</feature>
<keyword evidence="3" id="KW-1185">Reference proteome</keyword>
<dbReference type="GO" id="GO:1905515">
    <property type="term" value="P:non-motile cilium assembly"/>
    <property type="evidence" value="ECO:0000316"/>
    <property type="project" value="WormBase"/>
</dbReference>
<dbReference type="IntAct" id="Q20046">
    <property type="interactions" value="1"/>
</dbReference>
<dbReference type="AGR" id="WB:WBGene00018042"/>
<dbReference type="PANTHER" id="PTHR21274:SF0">
    <property type="entry name" value="MECKELIN"/>
    <property type="match status" value="1"/>
</dbReference>
<feature type="transmembrane region" description="Helical" evidence="1">
    <location>
        <begin position="630"/>
        <end position="655"/>
    </location>
</feature>
<evidence type="ECO:0000313" key="4">
    <source>
        <dbReference type="WormBase" id="F35D2.4"/>
    </source>
</evidence>
<dbReference type="Pfam" id="PF09773">
    <property type="entry name" value="Meckelin"/>
    <property type="match status" value="1"/>
</dbReference>
<organism evidence="2 3">
    <name type="scientific">Caenorhabditis elegans</name>
    <dbReference type="NCBI Taxonomy" id="6239"/>
    <lineage>
        <taxon>Eukaryota</taxon>
        <taxon>Metazoa</taxon>
        <taxon>Ecdysozoa</taxon>
        <taxon>Nematoda</taxon>
        <taxon>Chromadorea</taxon>
        <taxon>Rhabditida</taxon>
        <taxon>Rhabditina</taxon>
        <taxon>Rhabditomorpha</taxon>
        <taxon>Rhabditoidea</taxon>
        <taxon>Rhabditidae</taxon>
        <taxon>Peloderinae</taxon>
        <taxon>Caenorhabditis</taxon>
    </lineage>
</organism>
<dbReference type="RefSeq" id="NP_495591.2">
    <property type="nucleotide sequence ID" value="NM_063190.5"/>
</dbReference>
<dbReference type="PhylomeDB" id="Q20046"/>